<evidence type="ECO:0000313" key="5">
    <source>
        <dbReference type="EMBL" id="MDQ7907488.1"/>
    </source>
</evidence>
<dbReference type="InterPro" id="IPR020904">
    <property type="entry name" value="Sc_DH/Rdtase_CS"/>
</dbReference>
<dbReference type="PANTHER" id="PTHR45024:SF2">
    <property type="entry name" value="SCP2 DOMAIN-CONTAINING PROTEIN"/>
    <property type="match status" value="1"/>
</dbReference>
<comment type="similarity">
    <text evidence="1 3">Belongs to the short-chain dehydrogenases/reductases (SDR) family.</text>
</comment>
<dbReference type="SMART" id="SM00822">
    <property type="entry name" value="PKS_KR"/>
    <property type="match status" value="1"/>
</dbReference>
<dbReference type="InterPro" id="IPR057326">
    <property type="entry name" value="KR_dom"/>
</dbReference>
<evidence type="ECO:0000256" key="3">
    <source>
        <dbReference type="RuleBase" id="RU000363"/>
    </source>
</evidence>
<protein>
    <submittedName>
        <fullName evidence="5">SDR family NAD(P)-dependent oxidoreductase</fullName>
    </submittedName>
</protein>
<dbReference type="Pfam" id="PF00106">
    <property type="entry name" value="adh_short"/>
    <property type="match status" value="1"/>
</dbReference>
<dbReference type="PRINTS" id="PR00080">
    <property type="entry name" value="SDRFAMILY"/>
</dbReference>
<organism evidence="5 6">
    <name type="scientific">Phytohabitans maris</name>
    <dbReference type="NCBI Taxonomy" id="3071409"/>
    <lineage>
        <taxon>Bacteria</taxon>
        <taxon>Bacillati</taxon>
        <taxon>Actinomycetota</taxon>
        <taxon>Actinomycetes</taxon>
        <taxon>Micromonosporales</taxon>
        <taxon>Micromonosporaceae</taxon>
    </lineage>
</organism>
<gene>
    <name evidence="5" type="ORF">RB614_23495</name>
</gene>
<evidence type="ECO:0000313" key="6">
    <source>
        <dbReference type="Proteomes" id="UP001230908"/>
    </source>
</evidence>
<dbReference type="PANTHER" id="PTHR45024">
    <property type="entry name" value="DEHYDROGENASES, SHORT CHAIN"/>
    <property type="match status" value="1"/>
</dbReference>
<name>A0ABU0ZKA6_9ACTN</name>
<dbReference type="PRINTS" id="PR00081">
    <property type="entry name" value="GDHRDH"/>
</dbReference>
<dbReference type="InterPro" id="IPR002347">
    <property type="entry name" value="SDR_fam"/>
</dbReference>
<proteinExistence type="inferred from homology"/>
<dbReference type="PROSITE" id="PS00061">
    <property type="entry name" value="ADH_SHORT"/>
    <property type="match status" value="1"/>
</dbReference>
<feature type="domain" description="Ketoreductase" evidence="4">
    <location>
        <begin position="6"/>
        <end position="199"/>
    </location>
</feature>
<evidence type="ECO:0000256" key="2">
    <source>
        <dbReference type="ARBA" id="ARBA00023002"/>
    </source>
</evidence>
<accession>A0ABU0ZKA6</accession>
<dbReference type="InterPro" id="IPR036291">
    <property type="entry name" value="NAD(P)-bd_dom_sf"/>
</dbReference>
<reference evidence="5 6" key="1">
    <citation type="submission" date="2023-08" db="EMBL/GenBank/DDBJ databases">
        <title>Phytohabitans sansha sp. nov., isolated from marine sediment.</title>
        <authorList>
            <person name="Zhao Y."/>
            <person name="Yi K."/>
        </authorList>
    </citation>
    <scope>NUCLEOTIDE SEQUENCE [LARGE SCALE GENOMIC DNA]</scope>
    <source>
        <strain evidence="5 6">ZYX-F-186</strain>
    </source>
</reference>
<evidence type="ECO:0000256" key="1">
    <source>
        <dbReference type="ARBA" id="ARBA00006484"/>
    </source>
</evidence>
<comment type="caution">
    <text evidence="5">The sequence shown here is derived from an EMBL/GenBank/DDBJ whole genome shotgun (WGS) entry which is preliminary data.</text>
</comment>
<dbReference type="RefSeq" id="WP_308714766.1">
    <property type="nucleotide sequence ID" value="NZ_JAVHUY010000022.1"/>
</dbReference>
<keyword evidence="2" id="KW-0560">Oxidoreductase</keyword>
<dbReference type="Gene3D" id="3.40.50.720">
    <property type="entry name" value="NAD(P)-binding Rossmann-like Domain"/>
    <property type="match status" value="1"/>
</dbReference>
<dbReference type="SUPFAM" id="SSF51735">
    <property type="entry name" value="NAD(P)-binding Rossmann-fold domains"/>
    <property type="match status" value="1"/>
</dbReference>
<keyword evidence="6" id="KW-1185">Reference proteome</keyword>
<dbReference type="InterPro" id="IPR051687">
    <property type="entry name" value="Peroxisomal_Beta-Oxidation"/>
</dbReference>
<dbReference type="Proteomes" id="UP001230908">
    <property type="component" value="Unassembled WGS sequence"/>
</dbReference>
<sequence>MTLSGKVAIVTGAGQGIGRAEARALARAGAHVVVNDVGRAPGDPTVRTADRVVAEIRAEGGSAEANHSDITSWDGGRELIEQSLARSGALDVLVCNAGIVRDRTLAKMDLKEWDDVVRVHLHGHFVPIHFAAVHWRERARETGSPVDAAIVTTSSEAGLWGTFGQANYSAAKAGIIALTQVAARELAAYGVTANSICPRARTPMTEGVGLDMDPLPGEVDEWDPEGIVPWIVYLAGPGARRISGEVFVVHGNTVKRMESWRPLTQIRRDVHWDHDSLDAAVARLGAGSDTMRIGDFLELRDRLA</sequence>
<evidence type="ECO:0000259" key="4">
    <source>
        <dbReference type="SMART" id="SM00822"/>
    </source>
</evidence>
<dbReference type="EMBL" id="JAVHUY010000022">
    <property type="protein sequence ID" value="MDQ7907488.1"/>
    <property type="molecule type" value="Genomic_DNA"/>
</dbReference>